<sequence length="300" mass="31826">MGIDLGKLSTEQRNPNTAEIDRVSTLDMVRLINEEDKKVALAVEQVLPEIAQAVDLIADQIKRGGRLFYIGAGTSGRLGILDASECPPTYGVDFGLVVGLIAGGDGAIRKAVEGAEDRPELGASDLKTHNFNAQDVLVGLAASGRTPYVIGGLAYANSLGAHTIAIACTPNSEIGRLAEIAIEPLPGPEVVTGSTRMKAGTAQKLVLNMLSTGAMIKIGKVYGNLMVDVQASNQKLVERCKRIVCEATGVERCRAEELLTLTNYDVKLAILIQQTGLTIEAATQLLQQAEGYLQRAIDQT</sequence>
<evidence type="ECO:0000256" key="8">
    <source>
        <dbReference type="ARBA" id="ARBA00067056"/>
    </source>
</evidence>
<comment type="pathway">
    <text evidence="12">Amino-sugar metabolism; N-acetylmuramate degradation.</text>
</comment>
<evidence type="ECO:0000256" key="2">
    <source>
        <dbReference type="ARBA" id="ARBA00023239"/>
    </source>
</evidence>
<feature type="active site" evidence="12">
    <location>
        <position position="116"/>
    </location>
</feature>
<evidence type="ECO:0000256" key="11">
    <source>
        <dbReference type="ARBA" id="ARBA00084049"/>
    </source>
</evidence>
<evidence type="ECO:0000256" key="7">
    <source>
        <dbReference type="ARBA" id="ARBA00061234"/>
    </source>
</evidence>
<comment type="catalytic activity">
    <reaction evidence="4 12">
        <text>N-acetyl-D-muramate 6-phosphate + H2O = N-acetyl-D-glucosamine 6-phosphate + (R)-lactate</text>
        <dbReference type="Rhea" id="RHEA:26410"/>
        <dbReference type="ChEBI" id="CHEBI:15377"/>
        <dbReference type="ChEBI" id="CHEBI:16004"/>
        <dbReference type="ChEBI" id="CHEBI:57513"/>
        <dbReference type="ChEBI" id="CHEBI:58722"/>
        <dbReference type="EC" id="4.2.1.126"/>
    </reaction>
</comment>
<dbReference type="AlphaFoldDB" id="A0AA96WPY8"/>
<dbReference type="PANTHER" id="PTHR10088:SF4">
    <property type="entry name" value="GLUCOKINASE REGULATORY PROTEIN"/>
    <property type="match status" value="1"/>
</dbReference>
<dbReference type="GO" id="GO:0009254">
    <property type="term" value="P:peptidoglycan turnover"/>
    <property type="evidence" value="ECO:0007669"/>
    <property type="project" value="TreeGrafter"/>
</dbReference>
<dbReference type="EC" id="4.2.1.126" evidence="8 12"/>
<comment type="subunit">
    <text evidence="1 12">Homodimer.</text>
</comment>
<dbReference type="GO" id="GO:0016803">
    <property type="term" value="F:ether hydrolase activity"/>
    <property type="evidence" value="ECO:0007669"/>
    <property type="project" value="TreeGrafter"/>
</dbReference>
<dbReference type="GO" id="GO:0016835">
    <property type="term" value="F:carbon-oxygen lyase activity"/>
    <property type="evidence" value="ECO:0007669"/>
    <property type="project" value="UniProtKB-UniRule"/>
</dbReference>
<organism evidence="14">
    <name type="scientific">Leptolyngbya sp. NK1-12</name>
    <dbReference type="NCBI Taxonomy" id="2547451"/>
    <lineage>
        <taxon>Bacteria</taxon>
        <taxon>Bacillati</taxon>
        <taxon>Cyanobacteriota</taxon>
        <taxon>Cyanophyceae</taxon>
        <taxon>Leptolyngbyales</taxon>
        <taxon>Leptolyngbyaceae</taxon>
        <taxon>Leptolyngbya group</taxon>
        <taxon>Leptolyngbya</taxon>
    </lineage>
</organism>
<dbReference type="InterPro" id="IPR046348">
    <property type="entry name" value="SIS_dom_sf"/>
</dbReference>
<comment type="pathway">
    <text evidence="6">Cell wall biogenesis.</text>
</comment>
<comment type="miscellaneous">
    <text evidence="12">A lyase-type mechanism (elimination/hydration) is suggested for the cleavage of the lactyl ether bond of MurNAc 6-phosphate, with the formation of an alpha,beta-unsaturated aldehyde intermediate with (E)-stereochemistry, followed by the syn addition of water to give product.</text>
</comment>
<evidence type="ECO:0000256" key="9">
    <source>
        <dbReference type="ARBA" id="ARBA00070061"/>
    </source>
</evidence>
<dbReference type="Gene3D" id="1.10.8.1080">
    <property type="match status" value="1"/>
</dbReference>
<evidence type="ECO:0000256" key="12">
    <source>
        <dbReference type="HAMAP-Rule" id="MF_00068"/>
    </source>
</evidence>
<dbReference type="Gene3D" id="3.40.50.10490">
    <property type="entry name" value="Glucose-6-phosphate isomerase like protein, domain 1"/>
    <property type="match status" value="1"/>
</dbReference>
<evidence type="ECO:0000259" key="13">
    <source>
        <dbReference type="PROSITE" id="PS51464"/>
    </source>
</evidence>
<dbReference type="HAMAP" id="MF_00068">
    <property type="entry name" value="MurQ"/>
    <property type="match status" value="1"/>
</dbReference>
<dbReference type="FunFam" id="3.40.50.10490:FF:000014">
    <property type="entry name" value="N-acetylmuramic acid 6-phosphate etherase"/>
    <property type="match status" value="1"/>
</dbReference>
<reference evidence="14" key="1">
    <citation type="submission" date="2020-05" db="EMBL/GenBank/DDBJ databases">
        <authorList>
            <person name="Zhu T."/>
            <person name="Keshari N."/>
            <person name="Lu X."/>
        </authorList>
    </citation>
    <scope>NUCLEOTIDE SEQUENCE</scope>
    <source>
        <strain evidence="14">NK1-12</strain>
    </source>
</reference>
<comment type="pathway">
    <text evidence="5">Amino-sugar metabolism; 1,6-anhydro-N-acetylmuramate degradation.</text>
</comment>
<dbReference type="NCBIfam" id="NF003915">
    <property type="entry name" value="PRK05441.1"/>
    <property type="match status" value="1"/>
</dbReference>
<evidence type="ECO:0000313" key="14">
    <source>
        <dbReference type="EMBL" id="WNZ26546.1"/>
    </source>
</evidence>
<keyword evidence="3 12" id="KW-0119">Carbohydrate metabolism</keyword>
<evidence type="ECO:0000256" key="6">
    <source>
        <dbReference type="ARBA" id="ARBA00060672"/>
    </source>
</evidence>
<dbReference type="NCBIfam" id="TIGR00274">
    <property type="entry name" value="N-acetylmuramic acid 6-phosphate etherase"/>
    <property type="match status" value="1"/>
</dbReference>
<dbReference type="NCBIfam" id="NF009222">
    <property type="entry name" value="PRK12570.1"/>
    <property type="match status" value="1"/>
</dbReference>
<feature type="domain" description="SIS" evidence="13">
    <location>
        <begin position="57"/>
        <end position="220"/>
    </location>
</feature>
<dbReference type="InterPro" id="IPR005486">
    <property type="entry name" value="Glucokinase_regulatory_CS"/>
</dbReference>
<name>A0AA96WPY8_9CYAN</name>
<evidence type="ECO:0000256" key="1">
    <source>
        <dbReference type="ARBA" id="ARBA00011738"/>
    </source>
</evidence>
<proteinExistence type="inferred from homology"/>
<comment type="similarity">
    <text evidence="7 12">Belongs to the GCKR-like family. MurNAc-6-P etherase subfamily.</text>
</comment>
<keyword evidence="2 12" id="KW-0456">Lyase</keyword>
<evidence type="ECO:0000256" key="3">
    <source>
        <dbReference type="ARBA" id="ARBA00023277"/>
    </source>
</evidence>
<dbReference type="PROSITE" id="PS01272">
    <property type="entry name" value="GCKR"/>
    <property type="match status" value="1"/>
</dbReference>
<gene>
    <name evidence="12 14" type="primary">murQ</name>
    <name evidence="14" type="ORF">HJG54_11020</name>
</gene>
<dbReference type="Pfam" id="PF22645">
    <property type="entry name" value="GKRP_SIS_N"/>
    <property type="match status" value="1"/>
</dbReference>
<dbReference type="SUPFAM" id="SSF53697">
    <property type="entry name" value="SIS domain"/>
    <property type="match status" value="1"/>
</dbReference>
<dbReference type="FunFam" id="1.10.8.1080:FF:000001">
    <property type="entry name" value="N-acetylmuramic acid 6-phosphate etherase"/>
    <property type="match status" value="1"/>
</dbReference>
<dbReference type="CDD" id="cd05007">
    <property type="entry name" value="SIS_Etherase"/>
    <property type="match status" value="1"/>
</dbReference>
<dbReference type="InterPro" id="IPR005488">
    <property type="entry name" value="Etherase_MurQ"/>
</dbReference>
<dbReference type="InterPro" id="IPR040190">
    <property type="entry name" value="MURQ/GCKR"/>
</dbReference>
<dbReference type="PANTHER" id="PTHR10088">
    <property type="entry name" value="GLUCOKINASE REGULATORY PROTEIN"/>
    <property type="match status" value="1"/>
</dbReference>
<dbReference type="InterPro" id="IPR001347">
    <property type="entry name" value="SIS_dom"/>
</dbReference>
<comment type="function">
    <text evidence="12">Specifically catalyzes the cleavage of the D-lactyl ether substituent of MurNAc 6-phosphate, producing GlcNAc 6-phosphate and D-lactate.</text>
</comment>
<dbReference type="PROSITE" id="PS51464">
    <property type="entry name" value="SIS"/>
    <property type="match status" value="1"/>
</dbReference>
<accession>A0AA96WPY8</accession>
<dbReference type="GO" id="GO:0046348">
    <property type="term" value="P:amino sugar catabolic process"/>
    <property type="evidence" value="ECO:0007669"/>
    <property type="project" value="InterPro"/>
</dbReference>
<dbReference type="GO" id="GO:0097367">
    <property type="term" value="F:carbohydrate derivative binding"/>
    <property type="evidence" value="ECO:0007669"/>
    <property type="project" value="InterPro"/>
</dbReference>
<dbReference type="EMBL" id="CP053586">
    <property type="protein sequence ID" value="WNZ26546.1"/>
    <property type="molecule type" value="Genomic_DNA"/>
</dbReference>
<feature type="active site" description="Proton donor" evidence="12">
    <location>
        <position position="85"/>
    </location>
</feature>
<evidence type="ECO:0000256" key="4">
    <source>
        <dbReference type="ARBA" id="ARBA00051747"/>
    </source>
</evidence>
<evidence type="ECO:0000256" key="5">
    <source>
        <dbReference type="ARBA" id="ARBA00060595"/>
    </source>
</evidence>
<protein>
    <recommendedName>
        <fullName evidence="9 12">N-acetylmuramic acid 6-phosphate etherase</fullName>
        <shortName evidence="12">MurNAc-6-P etherase</shortName>
        <ecNumber evidence="8 12">4.2.1.126</ecNumber>
    </recommendedName>
    <alternativeName>
        <fullName evidence="11 12">N-acetylmuramic acid 6-phosphate hydrolase</fullName>
    </alternativeName>
    <alternativeName>
        <fullName evidence="10 12">N-acetylmuramic acid 6-phosphate lyase</fullName>
    </alternativeName>
</protein>
<evidence type="ECO:0000256" key="10">
    <source>
        <dbReference type="ARBA" id="ARBA00077905"/>
    </source>
</evidence>